<dbReference type="SMART" id="SM00480">
    <property type="entry name" value="POL3Bc"/>
    <property type="match status" value="1"/>
</dbReference>
<dbReference type="InterPro" id="IPR022637">
    <property type="entry name" value="DNA_polIII_beta_cen"/>
</dbReference>
<dbReference type="PIRSF" id="PIRSF000804">
    <property type="entry name" value="DNA_pol_III_b"/>
    <property type="match status" value="1"/>
</dbReference>
<dbReference type="PANTHER" id="PTHR30478:SF0">
    <property type="entry name" value="BETA SLIDING CLAMP"/>
    <property type="match status" value="1"/>
</dbReference>
<name>A0A4R2GXB3_9HYPH</name>
<evidence type="ECO:0000256" key="4">
    <source>
        <dbReference type="ARBA" id="ARBA00022490"/>
    </source>
</evidence>
<dbReference type="GO" id="GO:0008408">
    <property type="term" value="F:3'-5' exonuclease activity"/>
    <property type="evidence" value="ECO:0007669"/>
    <property type="project" value="InterPro"/>
</dbReference>
<dbReference type="SUPFAM" id="SSF55979">
    <property type="entry name" value="DNA clamp"/>
    <property type="match status" value="3"/>
</dbReference>
<keyword evidence="5 10" id="KW-0808">Transferase</keyword>
<dbReference type="GO" id="GO:0009360">
    <property type="term" value="C:DNA polymerase III complex"/>
    <property type="evidence" value="ECO:0007669"/>
    <property type="project" value="InterPro"/>
</dbReference>
<gene>
    <name evidence="14" type="ORF">EV666_10198</name>
</gene>
<keyword evidence="9" id="KW-0238">DNA-binding</keyword>
<comment type="function">
    <text evidence="10">Confers DNA tethering and processivity to DNA polymerases and other proteins. Acts as a clamp, forming a ring around DNA (a reaction catalyzed by the clamp-loading complex) which diffuses in an ATP-independent manner freely and bidirectionally along dsDNA. Initially characterized for its ability to contact the catalytic subunit of DNA polymerase III (Pol III), a complex, multichain enzyme responsible for most of the replicative synthesis in bacteria; Pol III exhibits 3'-5' exonuclease proofreading activity. The beta chain is required for initiation of replication as well as for processivity of DNA replication.</text>
</comment>
<evidence type="ECO:0000259" key="13">
    <source>
        <dbReference type="Pfam" id="PF02768"/>
    </source>
</evidence>
<dbReference type="InterPro" id="IPR046938">
    <property type="entry name" value="DNA_clamp_sf"/>
</dbReference>
<evidence type="ECO:0000256" key="9">
    <source>
        <dbReference type="ARBA" id="ARBA00023125"/>
    </source>
</evidence>
<dbReference type="RefSeq" id="WP_132001287.1">
    <property type="nucleotide sequence ID" value="NZ_JBHUNN010000002.1"/>
</dbReference>
<organism evidence="14 15">
    <name type="scientific">Camelimonas lactis</name>
    <dbReference type="NCBI Taxonomy" id="659006"/>
    <lineage>
        <taxon>Bacteria</taxon>
        <taxon>Pseudomonadati</taxon>
        <taxon>Pseudomonadota</taxon>
        <taxon>Alphaproteobacteria</taxon>
        <taxon>Hyphomicrobiales</taxon>
        <taxon>Chelatococcaceae</taxon>
        <taxon>Camelimonas</taxon>
    </lineage>
</organism>
<protein>
    <recommendedName>
        <fullName evidence="3 10">Beta sliding clamp</fullName>
    </recommendedName>
</protein>
<dbReference type="NCBIfam" id="TIGR00663">
    <property type="entry name" value="dnan"/>
    <property type="match status" value="1"/>
</dbReference>
<keyword evidence="6 10" id="KW-0548">Nucleotidyltransferase</keyword>
<feature type="domain" description="DNA polymerase III beta sliding clamp central" evidence="12">
    <location>
        <begin position="129"/>
        <end position="247"/>
    </location>
</feature>
<feature type="domain" description="DNA polymerase III beta sliding clamp C-terminal" evidence="13">
    <location>
        <begin position="250"/>
        <end position="367"/>
    </location>
</feature>
<dbReference type="Pfam" id="PF02767">
    <property type="entry name" value="DNA_pol3_beta_2"/>
    <property type="match status" value="1"/>
</dbReference>
<keyword evidence="7 10" id="KW-0235">DNA replication</keyword>
<evidence type="ECO:0000256" key="2">
    <source>
        <dbReference type="ARBA" id="ARBA00010752"/>
    </source>
</evidence>
<dbReference type="AlphaFoldDB" id="A0A4R2GXB3"/>
<evidence type="ECO:0000256" key="6">
    <source>
        <dbReference type="ARBA" id="ARBA00022695"/>
    </source>
</evidence>
<keyword evidence="4 10" id="KW-0963">Cytoplasm</keyword>
<comment type="subcellular location">
    <subcellularLocation>
        <location evidence="1 10">Cytoplasm</location>
    </subcellularLocation>
</comment>
<dbReference type="Pfam" id="PF00712">
    <property type="entry name" value="DNA_pol3_beta"/>
    <property type="match status" value="1"/>
</dbReference>
<comment type="similarity">
    <text evidence="2 10">Belongs to the beta sliding clamp family.</text>
</comment>
<evidence type="ECO:0000259" key="12">
    <source>
        <dbReference type="Pfam" id="PF02767"/>
    </source>
</evidence>
<dbReference type="GO" id="GO:0006271">
    <property type="term" value="P:DNA strand elongation involved in DNA replication"/>
    <property type="evidence" value="ECO:0007669"/>
    <property type="project" value="TreeGrafter"/>
</dbReference>
<dbReference type="Gene3D" id="3.70.10.10">
    <property type="match status" value="1"/>
</dbReference>
<evidence type="ECO:0000256" key="7">
    <source>
        <dbReference type="ARBA" id="ARBA00022705"/>
    </source>
</evidence>
<comment type="subunit">
    <text evidence="10">Forms a ring-shaped head-to-tail homodimer around DNA.</text>
</comment>
<proteinExistence type="inferred from homology"/>
<dbReference type="OrthoDB" id="8421503at2"/>
<dbReference type="InterPro" id="IPR022634">
    <property type="entry name" value="DNA_polIII_beta_N"/>
</dbReference>
<keyword evidence="8 10" id="KW-0239">DNA-directed DNA polymerase</keyword>
<feature type="domain" description="DNA polymerase III beta sliding clamp N-terminal" evidence="11">
    <location>
        <begin position="1"/>
        <end position="117"/>
    </location>
</feature>
<dbReference type="GO" id="GO:0005737">
    <property type="term" value="C:cytoplasm"/>
    <property type="evidence" value="ECO:0007669"/>
    <property type="project" value="UniProtKB-SubCell"/>
</dbReference>
<evidence type="ECO:0000256" key="5">
    <source>
        <dbReference type="ARBA" id="ARBA00022679"/>
    </source>
</evidence>
<dbReference type="Proteomes" id="UP000294881">
    <property type="component" value="Unassembled WGS sequence"/>
</dbReference>
<dbReference type="EMBL" id="SLWL01000001">
    <property type="protein sequence ID" value="TCO15849.1"/>
    <property type="molecule type" value="Genomic_DNA"/>
</dbReference>
<accession>A0A4R2GXB3</accession>
<evidence type="ECO:0000256" key="3">
    <source>
        <dbReference type="ARBA" id="ARBA00021035"/>
    </source>
</evidence>
<evidence type="ECO:0000256" key="8">
    <source>
        <dbReference type="ARBA" id="ARBA00022932"/>
    </source>
</evidence>
<evidence type="ECO:0000313" key="14">
    <source>
        <dbReference type="EMBL" id="TCO15849.1"/>
    </source>
</evidence>
<dbReference type="Pfam" id="PF02768">
    <property type="entry name" value="DNA_pol3_beta_3"/>
    <property type="match status" value="1"/>
</dbReference>
<dbReference type="PANTHER" id="PTHR30478">
    <property type="entry name" value="DNA POLYMERASE III SUBUNIT BETA"/>
    <property type="match status" value="1"/>
</dbReference>
<sequence>MKLIVERDMLAQTIKSITRVADRRGNIPILSNALLRAEAEMLTVTATNLEMMASNAIYADISTPGAITVPFPLLERIVNRLPSGAQIGIECDGAAMTLRAGRSRSTLQTLPAADFPDFSESADGHSFTLPAATVERLVNATRFAISTEETRYYLCGMYLTPHGRDGERRLCAVSTDGHRLSRIFAPLPEGMEHMPGVIIPTALVDEIGRMAKDTPGEMSFDVSTAAIRVRSGSADLIGKLVDGTYPDWERAMPSSRPKHARLDVAELASAVTRASAVLDSKSGPSRLTLAEGEITVTTTGANGEINETVDAEFDGDPTSIIFASGYISTALDAIGSGEIVLGVDTGMDPALITRPDDPEHVIILMPRRM</sequence>
<dbReference type="Gene3D" id="3.10.150.10">
    <property type="entry name" value="DNA Polymerase III, subunit A, domain 2"/>
    <property type="match status" value="1"/>
</dbReference>
<dbReference type="GO" id="GO:0003887">
    <property type="term" value="F:DNA-directed DNA polymerase activity"/>
    <property type="evidence" value="ECO:0007669"/>
    <property type="project" value="UniProtKB-UniRule"/>
</dbReference>
<dbReference type="CDD" id="cd00140">
    <property type="entry name" value="beta_clamp"/>
    <property type="match status" value="1"/>
</dbReference>
<reference evidence="14 15" key="1">
    <citation type="submission" date="2019-03" db="EMBL/GenBank/DDBJ databases">
        <title>Genomic Encyclopedia of Type Strains, Phase IV (KMG-IV): sequencing the most valuable type-strain genomes for metagenomic binning, comparative biology and taxonomic classification.</title>
        <authorList>
            <person name="Goeker M."/>
        </authorList>
    </citation>
    <scope>NUCLEOTIDE SEQUENCE [LARGE SCALE GENOMIC DNA]</scope>
    <source>
        <strain evidence="14 15">DSM 22958</strain>
    </source>
</reference>
<keyword evidence="15" id="KW-1185">Reference proteome</keyword>
<evidence type="ECO:0000313" key="15">
    <source>
        <dbReference type="Proteomes" id="UP000294881"/>
    </source>
</evidence>
<dbReference type="GO" id="GO:0003677">
    <property type="term" value="F:DNA binding"/>
    <property type="evidence" value="ECO:0007669"/>
    <property type="project" value="UniProtKB-UniRule"/>
</dbReference>
<evidence type="ECO:0000259" key="11">
    <source>
        <dbReference type="Pfam" id="PF00712"/>
    </source>
</evidence>
<comment type="caution">
    <text evidence="14">The sequence shown here is derived from an EMBL/GenBank/DDBJ whole genome shotgun (WGS) entry which is preliminary data.</text>
</comment>
<dbReference type="InterPro" id="IPR022635">
    <property type="entry name" value="DNA_polIII_beta_C"/>
</dbReference>
<evidence type="ECO:0000256" key="10">
    <source>
        <dbReference type="PIRNR" id="PIRNR000804"/>
    </source>
</evidence>
<evidence type="ECO:0000256" key="1">
    <source>
        <dbReference type="ARBA" id="ARBA00004496"/>
    </source>
</evidence>
<dbReference type="InterPro" id="IPR001001">
    <property type="entry name" value="DNA_polIII_beta"/>
</dbReference>